<evidence type="ECO:0000313" key="2">
    <source>
        <dbReference type="EMBL" id="EFN65431.1"/>
    </source>
</evidence>
<sequence length="102" mass="11608">MDKTNTKITTPGGRSVELKNPSSEADLTAGEGQLSLFAKDFLEKILLLRSPLSKTTQDQQILHKSLFKNRPRNSSLEYDLRQKIKNKGINIQQNKDIQKKIK</sequence>
<organism evidence="3">
    <name type="scientific">Camponotus floridanus</name>
    <name type="common">Florida carpenter ant</name>
    <dbReference type="NCBI Taxonomy" id="104421"/>
    <lineage>
        <taxon>Eukaryota</taxon>
        <taxon>Metazoa</taxon>
        <taxon>Ecdysozoa</taxon>
        <taxon>Arthropoda</taxon>
        <taxon>Hexapoda</taxon>
        <taxon>Insecta</taxon>
        <taxon>Pterygota</taxon>
        <taxon>Neoptera</taxon>
        <taxon>Endopterygota</taxon>
        <taxon>Hymenoptera</taxon>
        <taxon>Apocrita</taxon>
        <taxon>Aculeata</taxon>
        <taxon>Formicoidea</taxon>
        <taxon>Formicidae</taxon>
        <taxon>Formicinae</taxon>
        <taxon>Camponotus</taxon>
    </lineage>
</organism>
<dbReference type="EMBL" id="GL440801">
    <property type="protein sequence ID" value="EFN65431.1"/>
    <property type="molecule type" value="Genomic_DNA"/>
</dbReference>
<proteinExistence type="predicted"/>
<accession>E2AMA8</accession>
<feature type="region of interest" description="Disordered" evidence="1">
    <location>
        <begin position="1"/>
        <end position="25"/>
    </location>
</feature>
<dbReference type="Proteomes" id="UP000000311">
    <property type="component" value="Unassembled WGS sequence"/>
</dbReference>
<evidence type="ECO:0000313" key="3">
    <source>
        <dbReference type="Proteomes" id="UP000000311"/>
    </source>
</evidence>
<keyword evidence="3" id="KW-1185">Reference proteome</keyword>
<gene>
    <name evidence="2" type="ORF">EAG_15504</name>
</gene>
<name>E2AMA8_CAMFO</name>
<protein>
    <submittedName>
        <fullName evidence="2">Uncharacterized protein</fullName>
    </submittedName>
</protein>
<evidence type="ECO:0000256" key="1">
    <source>
        <dbReference type="SAM" id="MobiDB-lite"/>
    </source>
</evidence>
<dbReference type="InParanoid" id="E2AMA8"/>
<dbReference type="AlphaFoldDB" id="E2AMA8"/>
<reference evidence="2 3" key="1">
    <citation type="journal article" date="2010" name="Science">
        <title>Genomic comparison of the ants Camponotus floridanus and Harpegnathos saltator.</title>
        <authorList>
            <person name="Bonasio R."/>
            <person name="Zhang G."/>
            <person name="Ye C."/>
            <person name="Mutti N.S."/>
            <person name="Fang X."/>
            <person name="Qin N."/>
            <person name="Donahue G."/>
            <person name="Yang P."/>
            <person name="Li Q."/>
            <person name="Li C."/>
            <person name="Zhang P."/>
            <person name="Huang Z."/>
            <person name="Berger S.L."/>
            <person name="Reinberg D."/>
            <person name="Wang J."/>
            <person name="Liebig J."/>
        </authorList>
    </citation>
    <scope>NUCLEOTIDE SEQUENCE [LARGE SCALE GENOMIC DNA]</scope>
    <source>
        <strain evidence="3">C129</strain>
    </source>
</reference>